<accession>A0A7J6WCH5</accession>
<reference evidence="2 3" key="1">
    <citation type="submission" date="2020-06" db="EMBL/GenBank/DDBJ databases">
        <title>Transcriptomic and genomic resources for Thalictrum thalictroides and T. hernandezii: Facilitating candidate gene discovery in an emerging model plant lineage.</title>
        <authorList>
            <person name="Arias T."/>
            <person name="Riano-Pachon D.M."/>
            <person name="Di Stilio V.S."/>
        </authorList>
    </citation>
    <scope>NUCLEOTIDE SEQUENCE [LARGE SCALE GENOMIC DNA]</scope>
    <source>
        <strain evidence="3">cv. WT478/WT964</strain>
        <tissue evidence="2">Leaves</tissue>
    </source>
</reference>
<keyword evidence="3" id="KW-1185">Reference proteome</keyword>
<dbReference type="EMBL" id="JABWDY010017918">
    <property type="protein sequence ID" value="KAF5195031.1"/>
    <property type="molecule type" value="Genomic_DNA"/>
</dbReference>
<gene>
    <name evidence="2" type="ORF">FRX31_015391</name>
</gene>
<comment type="caution">
    <text evidence="2">The sequence shown here is derived from an EMBL/GenBank/DDBJ whole genome shotgun (WGS) entry which is preliminary data.</text>
</comment>
<dbReference type="Proteomes" id="UP000554482">
    <property type="component" value="Unassembled WGS sequence"/>
</dbReference>
<sequence length="190" mass="22005">MNLINGPGPWRRTAGLQLQVLRALFNRKTDCQKNCSDRLPLQASVVKQIIAQVNFFVWTVLQGRLQTIQFLNSRGMVLDTRCLLCQQMDKSTEHLLLICAVTKTMWHYFTAGLIKAGQFLASANNVKDLLANRPKRIKVSFGNNLWNYFPYAVLWIVLISRNDIVFNDKHLNLVRICNRIKDILWFWIGV</sequence>
<dbReference type="Pfam" id="PF13966">
    <property type="entry name" value="zf-RVT"/>
    <property type="match status" value="1"/>
</dbReference>
<protein>
    <recommendedName>
        <fullName evidence="1">Reverse transcriptase zinc-binding domain-containing protein</fullName>
    </recommendedName>
</protein>
<evidence type="ECO:0000313" key="2">
    <source>
        <dbReference type="EMBL" id="KAF5195031.1"/>
    </source>
</evidence>
<organism evidence="2 3">
    <name type="scientific">Thalictrum thalictroides</name>
    <name type="common">Rue-anemone</name>
    <name type="synonym">Anemone thalictroides</name>
    <dbReference type="NCBI Taxonomy" id="46969"/>
    <lineage>
        <taxon>Eukaryota</taxon>
        <taxon>Viridiplantae</taxon>
        <taxon>Streptophyta</taxon>
        <taxon>Embryophyta</taxon>
        <taxon>Tracheophyta</taxon>
        <taxon>Spermatophyta</taxon>
        <taxon>Magnoliopsida</taxon>
        <taxon>Ranunculales</taxon>
        <taxon>Ranunculaceae</taxon>
        <taxon>Thalictroideae</taxon>
        <taxon>Thalictrum</taxon>
    </lineage>
</organism>
<dbReference type="InterPro" id="IPR026960">
    <property type="entry name" value="RVT-Znf"/>
</dbReference>
<evidence type="ECO:0000313" key="3">
    <source>
        <dbReference type="Proteomes" id="UP000554482"/>
    </source>
</evidence>
<proteinExistence type="predicted"/>
<evidence type="ECO:0000259" key="1">
    <source>
        <dbReference type="Pfam" id="PF13966"/>
    </source>
</evidence>
<feature type="domain" description="Reverse transcriptase zinc-binding" evidence="1">
    <location>
        <begin position="46"/>
        <end position="106"/>
    </location>
</feature>
<dbReference type="OrthoDB" id="1736633at2759"/>
<dbReference type="AlphaFoldDB" id="A0A7J6WCH5"/>
<name>A0A7J6WCH5_THATH</name>